<evidence type="ECO:0000313" key="5">
    <source>
        <dbReference type="EMBL" id="KUO42425.1"/>
    </source>
</evidence>
<dbReference type="InterPro" id="IPR036683">
    <property type="entry name" value="CO_DH_flav_C_dom_sf"/>
</dbReference>
<gene>
    <name evidence="5" type="ORF">APZ16_03065</name>
</gene>
<dbReference type="GO" id="GO:0071949">
    <property type="term" value="F:FAD binding"/>
    <property type="evidence" value="ECO:0007669"/>
    <property type="project" value="InterPro"/>
</dbReference>
<evidence type="ECO:0000313" key="6">
    <source>
        <dbReference type="Proteomes" id="UP000074294"/>
    </source>
</evidence>
<dbReference type="Pfam" id="PF00941">
    <property type="entry name" value="FAD_binding_5"/>
    <property type="match status" value="1"/>
</dbReference>
<feature type="domain" description="FAD-binding PCMH-type" evidence="4">
    <location>
        <begin position="6"/>
        <end position="180"/>
    </location>
</feature>
<dbReference type="AlphaFoldDB" id="A0A147K0P5"/>
<evidence type="ECO:0000259" key="4">
    <source>
        <dbReference type="PROSITE" id="PS51387"/>
    </source>
</evidence>
<dbReference type="PANTHER" id="PTHR42659">
    <property type="entry name" value="XANTHINE DEHYDROGENASE SUBUNIT C-RELATED"/>
    <property type="match status" value="1"/>
</dbReference>
<keyword evidence="1" id="KW-0285">Flavoprotein</keyword>
<dbReference type="InterPro" id="IPR002346">
    <property type="entry name" value="Mopterin_DH_FAD-bd"/>
</dbReference>
<dbReference type="SUPFAM" id="SSF56176">
    <property type="entry name" value="FAD-binding/transporter-associated domain-like"/>
    <property type="match status" value="1"/>
</dbReference>
<reference evidence="5 6" key="1">
    <citation type="journal article" date="2016" name="Nat. Microbiol.">
        <title>Genomic inference of the metabolism of cosmopolitan subsurface Archaea, Hadesarchaea.</title>
        <authorList>
            <person name="Baker B.J."/>
            <person name="Saw J.H."/>
            <person name="Lind A.E."/>
            <person name="Lazar C.S."/>
            <person name="Hinrichs K.-U."/>
            <person name="Teske A.P."/>
            <person name="Ettema T.J."/>
        </authorList>
    </citation>
    <scope>NUCLEOTIDE SEQUENCE [LARGE SCALE GENOMIC DNA]</scope>
</reference>
<dbReference type="GO" id="GO:0016491">
    <property type="term" value="F:oxidoreductase activity"/>
    <property type="evidence" value="ECO:0007669"/>
    <property type="project" value="UniProtKB-KW"/>
</dbReference>
<proteinExistence type="predicted"/>
<dbReference type="STRING" id="1776334.APZ16_03065"/>
<dbReference type="EMBL" id="LQMQ01000007">
    <property type="protein sequence ID" value="KUO42425.1"/>
    <property type="molecule type" value="Genomic_DNA"/>
</dbReference>
<dbReference type="InterPro" id="IPR036318">
    <property type="entry name" value="FAD-bd_PCMH-like_sf"/>
</dbReference>
<accession>A0A147K0P5</accession>
<dbReference type="InterPro" id="IPR016169">
    <property type="entry name" value="FAD-bd_PCMH_sub2"/>
</dbReference>
<dbReference type="Proteomes" id="UP000074294">
    <property type="component" value="Unassembled WGS sequence"/>
</dbReference>
<dbReference type="Gene3D" id="3.30.43.10">
    <property type="entry name" value="Uridine Diphospho-n-acetylenolpyruvylglucosamine Reductase, domain 2"/>
    <property type="match status" value="1"/>
</dbReference>
<keyword evidence="3" id="KW-0560">Oxidoreductase</keyword>
<dbReference type="InterPro" id="IPR016167">
    <property type="entry name" value="FAD-bd_PCMH_sub1"/>
</dbReference>
<sequence length="278" mass="30819">MVNTRILASEFEYFEPRTINEAVNLLAKYGQEARVLAGGSDLIVDMKVEKVNPKYLIYIGKIPELRSIAKVGNEVVVGANATFFDLIKSPLLQSFPILLEALKSIQLEIKMMGTIGGNICSAAPTASTATPLLVLNAWVKVVSARGSRTIPIEKVYVGNRKTSLAPDELLTEIHLPVLDSRYGTAFGEIKTKIKFAVVIGRRGDVCEHCRIAIGGDVEVAKRVEKAEKLLEGKVFNERAIEEACDAVVEEIDPDNWYVREVAKYLFPKVVWEAWEKAR</sequence>
<name>A0A147K0P5_HADYE</name>
<protein>
    <recommendedName>
        <fullName evidence="4">FAD-binding PCMH-type domain-containing protein</fullName>
    </recommendedName>
</protein>
<keyword evidence="2" id="KW-0274">FAD</keyword>
<dbReference type="InterPro" id="IPR051312">
    <property type="entry name" value="Diverse_Substr_Oxidored"/>
</dbReference>
<dbReference type="PROSITE" id="PS51387">
    <property type="entry name" value="FAD_PCMH"/>
    <property type="match status" value="1"/>
</dbReference>
<dbReference type="Gene3D" id="3.30.465.10">
    <property type="match status" value="1"/>
</dbReference>
<dbReference type="Gene3D" id="3.30.390.50">
    <property type="entry name" value="CO dehydrogenase flavoprotein, C-terminal domain"/>
    <property type="match status" value="1"/>
</dbReference>
<organism evidence="5 6">
    <name type="scientific">Hadarchaeum yellowstonense</name>
    <dbReference type="NCBI Taxonomy" id="1776334"/>
    <lineage>
        <taxon>Archaea</taxon>
        <taxon>Methanobacteriati</taxon>
        <taxon>Candidatus Hadarchaeota</taxon>
        <taxon>Candidatus Hadarchaeia</taxon>
        <taxon>Candidatus Hadarchaeales</taxon>
        <taxon>Candidatus Hadarchaeaceae</taxon>
        <taxon>Candidatus Hadarchaeum</taxon>
    </lineage>
</organism>
<dbReference type="Pfam" id="PF03450">
    <property type="entry name" value="CO_deh_flav_C"/>
    <property type="match status" value="1"/>
</dbReference>
<dbReference type="InterPro" id="IPR005107">
    <property type="entry name" value="CO_DH_flav_C"/>
</dbReference>
<dbReference type="InterPro" id="IPR016166">
    <property type="entry name" value="FAD-bd_PCMH"/>
</dbReference>
<evidence type="ECO:0000256" key="1">
    <source>
        <dbReference type="ARBA" id="ARBA00022630"/>
    </source>
</evidence>
<evidence type="ECO:0000256" key="2">
    <source>
        <dbReference type="ARBA" id="ARBA00022827"/>
    </source>
</evidence>
<evidence type="ECO:0000256" key="3">
    <source>
        <dbReference type="ARBA" id="ARBA00023002"/>
    </source>
</evidence>
<comment type="caution">
    <text evidence="5">The sequence shown here is derived from an EMBL/GenBank/DDBJ whole genome shotgun (WGS) entry which is preliminary data.</text>
</comment>
<dbReference type="PANTHER" id="PTHR42659:SF2">
    <property type="entry name" value="XANTHINE DEHYDROGENASE SUBUNIT C-RELATED"/>
    <property type="match status" value="1"/>
</dbReference>
<dbReference type="SUPFAM" id="SSF55447">
    <property type="entry name" value="CO dehydrogenase flavoprotein C-terminal domain-like"/>
    <property type="match status" value="1"/>
</dbReference>